<dbReference type="GO" id="GO:0002098">
    <property type="term" value="P:tRNA wobble uridine modification"/>
    <property type="evidence" value="ECO:0007669"/>
    <property type="project" value="InterPro"/>
</dbReference>
<dbReference type="InterPro" id="IPR019519">
    <property type="entry name" value="Elp5"/>
</dbReference>
<evidence type="ECO:0000313" key="11">
    <source>
        <dbReference type="Proteomes" id="UP000076502"/>
    </source>
</evidence>
<dbReference type="UniPathway" id="UPA00988"/>
<evidence type="ECO:0000256" key="8">
    <source>
        <dbReference type="ARBA" id="ARBA00023242"/>
    </source>
</evidence>
<dbReference type="PANTHER" id="PTHR15641">
    <property type="entry name" value="ELONGATOR COMPLEX PROTEIN 5"/>
    <property type="match status" value="1"/>
</dbReference>
<evidence type="ECO:0000256" key="7">
    <source>
        <dbReference type="ARBA" id="ARBA00022694"/>
    </source>
</evidence>
<sequence length="289" mass="33819">MTSIRTLPLLEGTKLIVLDEGVEAMYARKLIAGWIQMWKDKDSNHTFDLLLFSDPKSVYQLESEHFMSNNVNIYDYYTVDTNLLDINTMYDKDFDILEHILKNTKTKSTVIIDCLTSLILFVGLSKALWFLERLSKQVPQLICVYRRDFVQNKIPCIETLGTTYVRIERFSSLHTNDNLSYIIEIMHRKVGGTILRQCELVNQSNTSHEIQSEKIETQNKQPDLTYENERQKIESSFRIEINEHEMKQRQETILPYMITSTATSTSKIHYQPEDIDDIDEEDPDDDLCI</sequence>
<feature type="region of interest" description="Disordered" evidence="9">
    <location>
        <begin position="265"/>
        <end position="289"/>
    </location>
</feature>
<dbReference type="AlphaFoldDB" id="A0A154PRK4"/>
<reference evidence="10 11" key="1">
    <citation type="submission" date="2015-07" db="EMBL/GenBank/DDBJ databases">
        <title>The genome of Dufourea novaeangliae.</title>
        <authorList>
            <person name="Pan H."/>
            <person name="Kapheim K."/>
        </authorList>
    </citation>
    <scope>NUCLEOTIDE SEQUENCE [LARGE SCALE GENOMIC DNA]</scope>
    <source>
        <strain evidence="10">0120121106</strain>
        <tissue evidence="10">Whole body</tissue>
    </source>
</reference>
<accession>A0A154PRK4</accession>
<evidence type="ECO:0000256" key="4">
    <source>
        <dbReference type="ARBA" id="ARBA00009567"/>
    </source>
</evidence>
<dbReference type="GO" id="GO:0005634">
    <property type="term" value="C:nucleus"/>
    <property type="evidence" value="ECO:0007669"/>
    <property type="project" value="UniProtKB-SubCell"/>
</dbReference>
<comment type="similarity">
    <text evidence="4">Belongs to the ELP5 family.</text>
</comment>
<proteinExistence type="inferred from homology"/>
<evidence type="ECO:0000256" key="2">
    <source>
        <dbReference type="ARBA" id="ARBA00004496"/>
    </source>
</evidence>
<dbReference type="OrthoDB" id="166907at2759"/>
<gene>
    <name evidence="10" type="ORF">WN55_06964</name>
</gene>
<dbReference type="EMBL" id="KQ435078">
    <property type="protein sequence ID" value="KZC14503.1"/>
    <property type="molecule type" value="Genomic_DNA"/>
</dbReference>
<keyword evidence="6" id="KW-0963">Cytoplasm</keyword>
<dbReference type="GO" id="GO:0033588">
    <property type="term" value="C:elongator holoenzyme complex"/>
    <property type="evidence" value="ECO:0007669"/>
    <property type="project" value="InterPro"/>
</dbReference>
<dbReference type="GO" id="GO:0005829">
    <property type="term" value="C:cytosol"/>
    <property type="evidence" value="ECO:0007669"/>
    <property type="project" value="TreeGrafter"/>
</dbReference>
<organism evidence="10 11">
    <name type="scientific">Dufourea novaeangliae</name>
    <name type="common">Sweat bee</name>
    <dbReference type="NCBI Taxonomy" id="178035"/>
    <lineage>
        <taxon>Eukaryota</taxon>
        <taxon>Metazoa</taxon>
        <taxon>Ecdysozoa</taxon>
        <taxon>Arthropoda</taxon>
        <taxon>Hexapoda</taxon>
        <taxon>Insecta</taxon>
        <taxon>Pterygota</taxon>
        <taxon>Neoptera</taxon>
        <taxon>Endopterygota</taxon>
        <taxon>Hymenoptera</taxon>
        <taxon>Apocrita</taxon>
        <taxon>Aculeata</taxon>
        <taxon>Apoidea</taxon>
        <taxon>Anthophila</taxon>
        <taxon>Halictidae</taxon>
        <taxon>Rophitinae</taxon>
        <taxon>Dufourea</taxon>
    </lineage>
</organism>
<evidence type="ECO:0000313" key="10">
    <source>
        <dbReference type="EMBL" id="KZC14503.1"/>
    </source>
</evidence>
<evidence type="ECO:0000256" key="9">
    <source>
        <dbReference type="SAM" id="MobiDB-lite"/>
    </source>
</evidence>
<comment type="pathway">
    <text evidence="3">tRNA modification; 5-methoxycarbonylmethyl-2-thiouridine-tRNA biosynthesis.</text>
</comment>
<dbReference type="STRING" id="178035.A0A154PRK4"/>
<protein>
    <recommendedName>
        <fullName evidence="5">Elongator complex protein 5</fullName>
    </recommendedName>
</protein>
<name>A0A154PRK4_DUFNO</name>
<evidence type="ECO:0000256" key="3">
    <source>
        <dbReference type="ARBA" id="ARBA00005043"/>
    </source>
</evidence>
<keyword evidence="8" id="KW-0539">Nucleus</keyword>
<keyword evidence="7" id="KW-0819">tRNA processing</keyword>
<keyword evidence="11" id="KW-1185">Reference proteome</keyword>
<comment type="subcellular location">
    <subcellularLocation>
        <location evidence="2">Cytoplasm</location>
    </subcellularLocation>
    <subcellularLocation>
        <location evidence="1">Nucleus</location>
    </subcellularLocation>
</comment>
<dbReference type="PANTHER" id="PTHR15641:SF1">
    <property type="entry name" value="ELONGATOR COMPLEX PROTEIN 5"/>
    <property type="match status" value="1"/>
</dbReference>
<dbReference type="GO" id="GO:0000049">
    <property type="term" value="F:tRNA binding"/>
    <property type="evidence" value="ECO:0007669"/>
    <property type="project" value="TreeGrafter"/>
</dbReference>
<evidence type="ECO:0000256" key="1">
    <source>
        <dbReference type="ARBA" id="ARBA00004123"/>
    </source>
</evidence>
<evidence type="ECO:0000256" key="5">
    <source>
        <dbReference type="ARBA" id="ARBA00020264"/>
    </source>
</evidence>
<evidence type="ECO:0000256" key="6">
    <source>
        <dbReference type="ARBA" id="ARBA00022490"/>
    </source>
</evidence>
<dbReference type="Proteomes" id="UP000076502">
    <property type="component" value="Unassembled WGS sequence"/>
</dbReference>
<feature type="compositionally biased region" description="Acidic residues" evidence="9">
    <location>
        <begin position="273"/>
        <end position="289"/>
    </location>
</feature>